<protein>
    <submittedName>
        <fullName evidence="3">Lipocalin family protein</fullName>
    </submittedName>
</protein>
<evidence type="ECO:0000259" key="2">
    <source>
        <dbReference type="Pfam" id="PF13648"/>
    </source>
</evidence>
<feature type="chain" id="PRO_5045912196" evidence="1">
    <location>
        <begin position="25"/>
        <end position="144"/>
    </location>
</feature>
<keyword evidence="1" id="KW-0732">Signal</keyword>
<dbReference type="Proteomes" id="UP000611215">
    <property type="component" value="Unassembled WGS sequence"/>
</dbReference>
<organism evidence="3 4">
    <name type="scientific">Winogradskyella marina</name>
    <dbReference type="NCBI Taxonomy" id="2785530"/>
    <lineage>
        <taxon>Bacteria</taxon>
        <taxon>Pseudomonadati</taxon>
        <taxon>Bacteroidota</taxon>
        <taxon>Flavobacteriia</taxon>
        <taxon>Flavobacteriales</taxon>
        <taxon>Flavobacteriaceae</taxon>
        <taxon>Winogradskyella</taxon>
    </lineage>
</organism>
<name>A0ABS0ELD1_9FLAO</name>
<feature type="domain" description="Lipocalin-like" evidence="2">
    <location>
        <begin position="42"/>
        <end position="133"/>
    </location>
</feature>
<evidence type="ECO:0000256" key="1">
    <source>
        <dbReference type="SAM" id="SignalP"/>
    </source>
</evidence>
<keyword evidence="4" id="KW-1185">Reference proteome</keyword>
<evidence type="ECO:0000313" key="3">
    <source>
        <dbReference type="EMBL" id="MBF8151265.1"/>
    </source>
</evidence>
<reference evidence="3 4" key="1">
    <citation type="submission" date="2020-11" db="EMBL/GenBank/DDBJ databases">
        <title>Winogradskyella marina sp. nov., isolated from marine sediment.</title>
        <authorList>
            <person name="Bo J."/>
            <person name="Wang S."/>
            <person name="Song X."/>
            <person name="Du Z."/>
        </authorList>
    </citation>
    <scope>NUCLEOTIDE SEQUENCE [LARGE SCALE GENOMIC DNA]</scope>
    <source>
        <strain evidence="3 4">F6397</strain>
    </source>
</reference>
<evidence type="ECO:0000313" key="4">
    <source>
        <dbReference type="Proteomes" id="UP000611215"/>
    </source>
</evidence>
<feature type="signal peptide" evidence="1">
    <location>
        <begin position="1"/>
        <end position="24"/>
    </location>
</feature>
<dbReference type="InterPro" id="IPR024311">
    <property type="entry name" value="Lipocalin-like"/>
</dbReference>
<dbReference type="Pfam" id="PF13648">
    <property type="entry name" value="Lipocalin_4"/>
    <property type="match status" value="1"/>
</dbReference>
<accession>A0ABS0ELD1</accession>
<gene>
    <name evidence="3" type="ORF">ITJ86_15255</name>
</gene>
<sequence length="144" mass="16495">MKSLFKNYKLVLVALLIVPLAACSSDDDSINEPTVTELIIQKWYYYKMEDPNATPPAEVILSDCKQNNSLHIFDDGTIEVKSFNLYNDECQLMNVNNLTYEIDENNQYMTVVDDNDYTQQLEIISVTSNSLVLAGEDTILHFKR</sequence>
<dbReference type="EMBL" id="JADOET010000017">
    <property type="protein sequence ID" value="MBF8151265.1"/>
    <property type="molecule type" value="Genomic_DNA"/>
</dbReference>
<proteinExistence type="predicted"/>
<comment type="caution">
    <text evidence="3">The sequence shown here is derived from an EMBL/GenBank/DDBJ whole genome shotgun (WGS) entry which is preliminary data.</text>
</comment>
<dbReference type="RefSeq" id="WP_195872519.1">
    <property type="nucleotide sequence ID" value="NZ_JADOET010000017.1"/>
</dbReference>